<accession>A0AAQ2USI0</accession>
<proteinExistence type="predicted"/>
<sequence>MYPLISDYIVQTKSDLADKRDLKIYLYYDFVRIQNPEEHSL</sequence>
<name>A0AAQ2USI0_OENOE</name>
<reference evidence="1 2" key="1">
    <citation type="submission" date="2018-08" db="EMBL/GenBank/DDBJ databases">
        <authorList>
            <person name="Lorentzen P. G. S. M."/>
        </authorList>
    </citation>
    <scope>NUCLEOTIDE SEQUENCE [LARGE SCALE GENOMIC DNA]</scope>
    <source>
        <strain evidence="1 2">CRBO_1381</strain>
    </source>
</reference>
<dbReference type="Proteomes" id="UP000294726">
    <property type="component" value="Chromosome"/>
</dbReference>
<dbReference type="AlphaFoldDB" id="A0AAQ2USI0"/>
<evidence type="ECO:0000313" key="1">
    <source>
        <dbReference type="EMBL" id="VDB98350.1"/>
    </source>
</evidence>
<dbReference type="EMBL" id="LR031358">
    <property type="protein sequence ID" value="VDB98350.1"/>
    <property type="molecule type" value="Genomic_DNA"/>
</dbReference>
<gene>
    <name evidence="1" type="ORF">OENI_1115</name>
</gene>
<organism evidence="1 2">
    <name type="scientific">Oenococcus oeni</name>
    <name type="common">Leuconostoc oenos</name>
    <dbReference type="NCBI Taxonomy" id="1247"/>
    <lineage>
        <taxon>Bacteria</taxon>
        <taxon>Bacillati</taxon>
        <taxon>Bacillota</taxon>
        <taxon>Bacilli</taxon>
        <taxon>Lactobacillales</taxon>
        <taxon>Lactobacillaceae</taxon>
        <taxon>Oenococcus</taxon>
    </lineage>
</organism>
<protein>
    <submittedName>
        <fullName evidence="1">Uncharacterized protein</fullName>
    </submittedName>
</protein>
<evidence type="ECO:0000313" key="2">
    <source>
        <dbReference type="Proteomes" id="UP000294726"/>
    </source>
</evidence>